<feature type="compositionally biased region" description="Basic residues" evidence="6">
    <location>
        <begin position="171"/>
        <end position="183"/>
    </location>
</feature>
<protein>
    <recommendedName>
        <fullName evidence="2">dihydrolipoyl dehydrogenase</fullName>
        <ecNumber evidence="2">1.8.1.4</ecNumber>
    </recommendedName>
</protein>
<evidence type="ECO:0000256" key="5">
    <source>
        <dbReference type="ARBA" id="ARBA00049187"/>
    </source>
</evidence>
<feature type="compositionally biased region" description="Basic and acidic residues" evidence="6">
    <location>
        <begin position="436"/>
        <end position="448"/>
    </location>
</feature>
<evidence type="ECO:0000256" key="4">
    <source>
        <dbReference type="ARBA" id="ARBA00022827"/>
    </source>
</evidence>
<dbReference type="AlphaFoldDB" id="A0A813WND0"/>
<dbReference type="PANTHER" id="PTHR22912">
    <property type="entry name" value="DISULFIDE OXIDOREDUCTASE"/>
    <property type="match status" value="1"/>
</dbReference>
<feature type="compositionally biased region" description="Acidic residues" evidence="6">
    <location>
        <begin position="119"/>
        <end position="131"/>
    </location>
</feature>
<feature type="region of interest" description="Disordered" evidence="6">
    <location>
        <begin position="1"/>
        <end position="70"/>
    </location>
</feature>
<dbReference type="Pfam" id="PF07992">
    <property type="entry name" value="Pyr_redox_2"/>
    <property type="match status" value="1"/>
</dbReference>
<dbReference type="GO" id="GO:0003677">
    <property type="term" value="F:DNA binding"/>
    <property type="evidence" value="ECO:0007669"/>
    <property type="project" value="InterPro"/>
</dbReference>
<name>A0A813WND0_9BILA</name>
<dbReference type="InterPro" id="IPR016156">
    <property type="entry name" value="FAD/NAD-linked_Rdtase_dimer_sf"/>
</dbReference>
<dbReference type="GO" id="GO:0050660">
    <property type="term" value="F:flavin adenine dinucleotide binding"/>
    <property type="evidence" value="ECO:0007669"/>
    <property type="project" value="TreeGrafter"/>
</dbReference>
<feature type="compositionally biased region" description="Acidic residues" evidence="6">
    <location>
        <begin position="449"/>
        <end position="459"/>
    </location>
</feature>
<evidence type="ECO:0000313" key="9">
    <source>
        <dbReference type="Proteomes" id="UP000663860"/>
    </source>
</evidence>
<feature type="region of interest" description="Disordered" evidence="6">
    <location>
        <begin position="92"/>
        <end position="539"/>
    </location>
</feature>
<dbReference type="InterPro" id="IPR036188">
    <property type="entry name" value="FAD/NAD-bd_sf"/>
</dbReference>
<dbReference type="GO" id="GO:0006103">
    <property type="term" value="P:2-oxoglutarate metabolic process"/>
    <property type="evidence" value="ECO:0007669"/>
    <property type="project" value="TreeGrafter"/>
</dbReference>
<evidence type="ECO:0000313" key="8">
    <source>
        <dbReference type="EMBL" id="CAF0858343.1"/>
    </source>
</evidence>
<dbReference type="PRINTS" id="PR00929">
    <property type="entry name" value="ATHOOK"/>
</dbReference>
<comment type="caution">
    <text evidence="8">The sequence shown here is derived from an EMBL/GenBank/DDBJ whole genome shotgun (WGS) entry which is preliminary data.</text>
</comment>
<dbReference type="SUPFAM" id="SSF55424">
    <property type="entry name" value="FAD/NAD-linked reductases, dimerisation (C-terminal) domain"/>
    <property type="match status" value="1"/>
</dbReference>
<comment type="similarity">
    <text evidence="1">Belongs to the class-I pyridine nucleotide-disulfide oxidoreductase family.</text>
</comment>
<sequence>MVFKKGTNSKASTTASNETDTDTKHMQLRDQDEGNHDQNENNDHSGSKKDASDNNTADEPIRKSEVEVLQEEAADFLEHANKNSRIIEELLEKDIENKTSSKPTDPRSGKHQSPKITSEQDEGEDNTEEDESKSTSTKRKGAAQKKTTNDDNEQKETGDDNTENEGTSPNKKAKGRPGRKPAQKSKTNSQEADNETGTGDDDNNENEAASSSTDKAKGKRGRKPGQTNKNTKSDQEVTGDDENDTENKNASPSKMAKNKSNEKNKNNNQEIDNETGTGEDDDNENEEKSPNKRGRGRPARKQGAKTAASKKDTDQEAENVTGEDNTESDGQSPNKKAKGRPGRKAGQTNKSTTKKNADQEADNDTATGDDDNVENEDASPSKRGRGRPARKQGQKNKNNDQEVDHDYEMKDESETTSSNKKASTTRKGKGIGSPGKAHENDESDKMAEDELGLSEDENSADDKQNNATTKKGPTKRSAPSSDKKTGATTGKKRSAEDDPFEDRTNDNDSAEAEMNSEDDEPPAKQARKGRPANKAPSSGNLSSYLTALILKQHGHHVAIVSRPNTPIMVDLYEYLSLKYLYEAAQRLRSIESLCTKGFQFKFDEKTSDFDWQQLTNECKQDFLQTKQNLEKEIFKKDISIYEGTIVMIEDYVLRIISEGIKERKKKTNNFIDFSLLITKDELTQIAVLRTKHVIMSSDICRCTMKDYSNQINHNRILKTLVDIIHLDQIPKSLTVIGGGTVGTSVASCMKELGCISVTIIERQLHCLMSINHIDREIAAYIESILIKQQINIITKCAVNYLTETAPYSTTDSIKTDFQFIAIGTKRKLNTVHNIPTTALIQLIERVSFGRKIQLGTTMEDEHGETVVIPITPIVPIDYQRVKSFCSIEQGISIAYRTICQCLNDPKPNFVMPSFIFTIPPLLLMGQTRIPADNMFICRVTVPPTIKYTIDTPPRGFGKLWISRTRQILCGVQLVSEHVFMFGKAFSILIRNEISLNDLCNRIELPGSIGEVVQIMIKQAMYNINKTCYTP</sequence>
<dbReference type="SUPFAM" id="SSF51905">
    <property type="entry name" value="FAD/NAD(P)-binding domain"/>
    <property type="match status" value="2"/>
</dbReference>
<dbReference type="GO" id="GO:0004148">
    <property type="term" value="F:dihydrolipoyl dehydrogenase (NADH) activity"/>
    <property type="evidence" value="ECO:0007669"/>
    <property type="project" value="UniProtKB-EC"/>
</dbReference>
<dbReference type="InterPro" id="IPR050151">
    <property type="entry name" value="Class-I_Pyr_Nuc-Dis_Oxidored"/>
</dbReference>
<feature type="compositionally biased region" description="Basic and acidic residues" evidence="6">
    <location>
        <begin position="21"/>
        <end position="52"/>
    </location>
</feature>
<evidence type="ECO:0000256" key="6">
    <source>
        <dbReference type="SAM" id="MobiDB-lite"/>
    </source>
</evidence>
<proteinExistence type="inferred from homology"/>
<feature type="compositionally biased region" description="Acidic residues" evidence="6">
    <location>
        <begin position="508"/>
        <end position="520"/>
    </location>
</feature>
<feature type="domain" description="FAD/NAD(P)-binding" evidence="7">
    <location>
        <begin position="721"/>
        <end position="828"/>
    </location>
</feature>
<dbReference type="EC" id="1.8.1.4" evidence="2"/>
<evidence type="ECO:0000256" key="2">
    <source>
        <dbReference type="ARBA" id="ARBA00012608"/>
    </source>
</evidence>
<dbReference type="EMBL" id="CAJNOE010000071">
    <property type="protein sequence ID" value="CAF0858343.1"/>
    <property type="molecule type" value="Genomic_DNA"/>
</dbReference>
<feature type="compositionally biased region" description="Acidic residues" evidence="6">
    <location>
        <begin position="359"/>
        <end position="377"/>
    </location>
</feature>
<feature type="compositionally biased region" description="Basic and acidic residues" evidence="6">
    <location>
        <begin position="92"/>
        <end position="108"/>
    </location>
</feature>
<feature type="compositionally biased region" description="Basic residues" evidence="6">
    <location>
        <begin position="382"/>
        <end position="394"/>
    </location>
</feature>
<feature type="compositionally biased region" description="Basic and acidic residues" evidence="6">
    <location>
        <begin position="493"/>
        <end position="506"/>
    </location>
</feature>
<organism evidence="8 9">
    <name type="scientific">Adineta steineri</name>
    <dbReference type="NCBI Taxonomy" id="433720"/>
    <lineage>
        <taxon>Eukaryota</taxon>
        <taxon>Metazoa</taxon>
        <taxon>Spiralia</taxon>
        <taxon>Gnathifera</taxon>
        <taxon>Rotifera</taxon>
        <taxon>Eurotatoria</taxon>
        <taxon>Bdelloidea</taxon>
        <taxon>Adinetida</taxon>
        <taxon>Adinetidae</taxon>
        <taxon>Adineta</taxon>
    </lineage>
</organism>
<feature type="compositionally biased region" description="Acidic residues" evidence="6">
    <location>
        <begin position="192"/>
        <end position="205"/>
    </location>
</feature>
<dbReference type="Proteomes" id="UP000663860">
    <property type="component" value="Unassembled WGS sequence"/>
</dbReference>
<accession>A0A813WND0</accession>
<evidence type="ECO:0000256" key="1">
    <source>
        <dbReference type="ARBA" id="ARBA00007532"/>
    </source>
</evidence>
<comment type="catalytic activity">
    <reaction evidence="5">
        <text>N(6)-[(R)-dihydrolipoyl]-L-lysyl-[protein] + NAD(+) = N(6)-[(R)-lipoyl]-L-lysyl-[protein] + NADH + H(+)</text>
        <dbReference type="Rhea" id="RHEA:15045"/>
        <dbReference type="Rhea" id="RHEA-COMP:10474"/>
        <dbReference type="Rhea" id="RHEA-COMP:10475"/>
        <dbReference type="ChEBI" id="CHEBI:15378"/>
        <dbReference type="ChEBI" id="CHEBI:57540"/>
        <dbReference type="ChEBI" id="CHEBI:57945"/>
        <dbReference type="ChEBI" id="CHEBI:83099"/>
        <dbReference type="ChEBI" id="CHEBI:83100"/>
        <dbReference type="EC" id="1.8.1.4"/>
    </reaction>
</comment>
<feature type="compositionally biased region" description="Polar residues" evidence="6">
    <location>
        <begin position="1"/>
        <end position="18"/>
    </location>
</feature>
<dbReference type="InterPro" id="IPR017956">
    <property type="entry name" value="AT_hook_DNA-bd_motif"/>
</dbReference>
<gene>
    <name evidence="8" type="ORF">IZO911_LOCUS9985</name>
</gene>
<evidence type="ECO:0000256" key="3">
    <source>
        <dbReference type="ARBA" id="ARBA00022630"/>
    </source>
</evidence>
<feature type="compositionally biased region" description="Basic residues" evidence="6">
    <location>
        <begin position="291"/>
        <end position="303"/>
    </location>
</feature>
<feature type="compositionally biased region" description="Basic and acidic residues" evidence="6">
    <location>
        <begin position="147"/>
        <end position="158"/>
    </location>
</feature>
<reference evidence="8" key="1">
    <citation type="submission" date="2021-02" db="EMBL/GenBank/DDBJ databases">
        <authorList>
            <person name="Nowell W R."/>
        </authorList>
    </citation>
    <scope>NUCLEOTIDE SEQUENCE</scope>
</reference>
<dbReference type="PANTHER" id="PTHR22912:SF151">
    <property type="entry name" value="DIHYDROLIPOYL DEHYDROGENASE, MITOCHONDRIAL"/>
    <property type="match status" value="1"/>
</dbReference>
<keyword evidence="4" id="KW-0274">FAD</keyword>
<feature type="compositionally biased region" description="Basic and acidic residues" evidence="6">
    <location>
        <begin position="397"/>
        <end position="413"/>
    </location>
</feature>
<keyword evidence="3" id="KW-0285">Flavoprotein</keyword>
<dbReference type="InterPro" id="IPR023753">
    <property type="entry name" value="FAD/NAD-binding_dom"/>
</dbReference>
<evidence type="ECO:0000259" key="7">
    <source>
        <dbReference type="Pfam" id="PF07992"/>
    </source>
</evidence>
<feature type="compositionally biased region" description="Acidic residues" evidence="6">
    <location>
        <begin position="271"/>
        <end position="285"/>
    </location>
</feature>
<dbReference type="Gene3D" id="3.50.50.60">
    <property type="entry name" value="FAD/NAD(P)-binding domain"/>
    <property type="match status" value="2"/>
</dbReference>